<comment type="caution">
    <text evidence="1">The sequence shown here is derived from an EMBL/GenBank/DDBJ whole genome shotgun (WGS) entry which is preliminary data.</text>
</comment>
<dbReference type="Proteomes" id="UP001057402">
    <property type="component" value="Chromosome 11"/>
</dbReference>
<evidence type="ECO:0000313" key="1">
    <source>
        <dbReference type="EMBL" id="KAI4311075.1"/>
    </source>
</evidence>
<keyword evidence="2" id="KW-1185">Reference proteome</keyword>
<sequence length="236" mass="25888">MSRDWWRQHSRRLVRSRTRPSTTSSNCCPGKAIRHYGENVKSNIPEAVTDLANNQFASAKESATTAATNAQWCEDQFTGSSPETSQNKAAQDTAVLAAGNPRNAGIITPAYRVQEASEEVHPASEKELVKVVEEGAKSQRKMKVATQYSHSRPKLVCPDGRDSRLICTDKLNRLFSSEWTDKVPGINRDGVTIKGGRVSARGDVHMLGGRPLRARANLTTAVQGKFTGMPEFVATY</sequence>
<protein>
    <submittedName>
        <fullName evidence="1">Uncharacterized protein</fullName>
    </submittedName>
</protein>
<name>A0ACB9LK85_9MYRT</name>
<gene>
    <name evidence="1" type="ORF">MLD38_036007</name>
</gene>
<proteinExistence type="predicted"/>
<dbReference type="EMBL" id="CM042890">
    <property type="protein sequence ID" value="KAI4311075.1"/>
    <property type="molecule type" value="Genomic_DNA"/>
</dbReference>
<accession>A0ACB9LK85</accession>
<evidence type="ECO:0000313" key="2">
    <source>
        <dbReference type="Proteomes" id="UP001057402"/>
    </source>
</evidence>
<organism evidence="1 2">
    <name type="scientific">Melastoma candidum</name>
    <dbReference type="NCBI Taxonomy" id="119954"/>
    <lineage>
        <taxon>Eukaryota</taxon>
        <taxon>Viridiplantae</taxon>
        <taxon>Streptophyta</taxon>
        <taxon>Embryophyta</taxon>
        <taxon>Tracheophyta</taxon>
        <taxon>Spermatophyta</taxon>
        <taxon>Magnoliopsida</taxon>
        <taxon>eudicotyledons</taxon>
        <taxon>Gunneridae</taxon>
        <taxon>Pentapetalae</taxon>
        <taxon>rosids</taxon>
        <taxon>malvids</taxon>
        <taxon>Myrtales</taxon>
        <taxon>Melastomataceae</taxon>
        <taxon>Melastomatoideae</taxon>
        <taxon>Melastomateae</taxon>
        <taxon>Melastoma</taxon>
    </lineage>
</organism>
<reference evidence="2" key="1">
    <citation type="journal article" date="2023" name="Front. Plant Sci.">
        <title>Chromosomal-level genome assembly of Melastoma candidum provides insights into trichome evolution.</title>
        <authorList>
            <person name="Zhong Y."/>
            <person name="Wu W."/>
            <person name="Sun C."/>
            <person name="Zou P."/>
            <person name="Liu Y."/>
            <person name="Dai S."/>
            <person name="Zhou R."/>
        </authorList>
    </citation>
    <scope>NUCLEOTIDE SEQUENCE [LARGE SCALE GENOMIC DNA]</scope>
</reference>